<proteinExistence type="predicted"/>
<feature type="compositionally biased region" description="Low complexity" evidence="1">
    <location>
        <begin position="603"/>
        <end position="619"/>
    </location>
</feature>
<organism evidence="2 3">
    <name type="scientific">Rickenella mellea</name>
    <dbReference type="NCBI Taxonomy" id="50990"/>
    <lineage>
        <taxon>Eukaryota</taxon>
        <taxon>Fungi</taxon>
        <taxon>Dikarya</taxon>
        <taxon>Basidiomycota</taxon>
        <taxon>Agaricomycotina</taxon>
        <taxon>Agaricomycetes</taxon>
        <taxon>Hymenochaetales</taxon>
        <taxon>Rickenellaceae</taxon>
        <taxon>Rickenella</taxon>
    </lineage>
</organism>
<evidence type="ECO:0000256" key="1">
    <source>
        <dbReference type="SAM" id="MobiDB-lite"/>
    </source>
</evidence>
<feature type="compositionally biased region" description="Polar residues" evidence="1">
    <location>
        <begin position="153"/>
        <end position="163"/>
    </location>
</feature>
<dbReference type="EMBL" id="ML170200">
    <property type="protein sequence ID" value="TDL19054.1"/>
    <property type="molecule type" value="Genomic_DNA"/>
</dbReference>
<feature type="compositionally biased region" description="Low complexity" evidence="1">
    <location>
        <begin position="517"/>
        <end position="556"/>
    </location>
</feature>
<evidence type="ECO:0000313" key="3">
    <source>
        <dbReference type="Proteomes" id="UP000294933"/>
    </source>
</evidence>
<feature type="compositionally biased region" description="Low complexity" evidence="1">
    <location>
        <begin position="182"/>
        <end position="196"/>
    </location>
</feature>
<keyword evidence="3" id="KW-1185">Reference proteome</keyword>
<feature type="compositionally biased region" description="Basic and acidic residues" evidence="1">
    <location>
        <begin position="214"/>
        <end position="229"/>
    </location>
</feature>
<dbReference type="VEuPathDB" id="FungiDB:BD410DRAFT_449017"/>
<feature type="compositionally biased region" description="Polar residues" evidence="1">
    <location>
        <begin position="380"/>
        <end position="390"/>
    </location>
</feature>
<feature type="compositionally biased region" description="Low complexity" evidence="1">
    <location>
        <begin position="41"/>
        <end position="53"/>
    </location>
</feature>
<feature type="compositionally biased region" description="Low complexity" evidence="1">
    <location>
        <begin position="268"/>
        <end position="277"/>
    </location>
</feature>
<dbReference type="Proteomes" id="UP000294933">
    <property type="component" value="Unassembled WGS sequence"/>
</dbReference>
<feature type="compositionally biased region" description="Pro residues" evidence="1">
    <location>
        <begin position="243"/>
        <end position="255"/>
    </location>
</feature>
<feature type="compositionally biased region" description="Polar residues" evidence="1">
    <location>
        <begin position="123"/>
        <end position="144"/>
    </location>
</feature>
<protein>
    <submittedName>
        <fullName evidence="2">Uncharacterized protein</fullName>
    </submittedName>
</protein>
<reference evidence="2 3" key="1">
    <citation type="submission" date="2018-06" db="EMBL/GenBank/DDBJ databases">
        <title>A transcriptomic atlas of mushroom development highlights an independent origin of complex multicellularity.</title>
        <authorList>
            <consortium name="DOE Joint Genome Institute"/>
            <person name="Krizsan K."/>
            <person name="Almasi E."/>
            <person name="Merenyi Z."/>
            <person name="Sahu N."/>
            <person name="Viragh M."/>
            <person name="Koszo T."/>
            <person name="Mondo S."/>
            <person name="Kiss B."/>
            <person name="Balint B."/>
            <person name="Kues U."/>
            <person name="Barry K."/>
            <person name="Hegedus J.C."/>
            <person name="Henrissat B."/>
            <person name="Johnson J."/>
            <person name="Lipzen A."/>
            <person name="Ohm R."/>
            <person name="Nagy I."/>
            <person name="Pangilinan J."/>
            <person name="Yan J."/>
            <person name="Xiong Y."/>
            <person name="Grigoriev I.V."/>
            <person name="Hibbett D.S."/>
            <person name="Nagy L.G."/>
        </authorList>
    </citation>
    <scope>NUCLEOTIDE SEQUENCE [LARGE SCALE GENOMIC DNA]</scope>
    <source>
        <strain evidence="2 3">SZMC22713</strain>
    </source>
</reference>
<feature type="region of interest" description="Disordered" evidence="1">
    <location>
        <begin position="41"/>
        <end position="80"/>
    </location>
</feature>
<gene>
    <name evidence="2" type="ORF">BD410DRAFT_449017</name>
</gene>
<feature type="compositionally biased region" description="Basic and acidic residues" evidence="1">
    <location>
        <begin position="685"/>
        <end position="705"/>
    </location>
</feature>
<feature type="region of interest" description="Disordered" evidence="1">
    <location>
        <begin position="92"/>
        <end position="705"/>
    </location>
</feature>
<feature type="compositionally biased region" description="Polar residues" evidence="1">
    <location>
        <begin position="92"/>
        <end position="111"/>
    </location>
</feature>
<sequence>MFKRKKSSINVTQQQPAPSPQQPTVTPLYERFATKAANAPTSFPSAFSASTNSVNYNGSGDGVSISRPMTLGKPAPGAPVVQGRTRLASLQAQKSTQELYQDTSARVLSPSSRREKALPPSQPRQQQGYGQTTSRTTFTQNGQSVPFHALDQLQPSSTSSNPYATYDREQPSPPPPPHSRETSSSSASAGASSVLPRKSSPELLRSRLASTSRVPDKRGSAYFRDDDPNPVHAQTDAVHAPTPAVPIPRPNPNPNAIPRKRYSLYDAPTPSSTTPIPSSTPTPTPHAQGQGQGQVRAPAMSFSTSSTSSLSRASVEKPLPPLIPDDDDGRAGNNNVPLGPPHAAYATPEPTRSPSPSSFNHNKHNNGDTNQNQNQNQNQSATDLDTNPAYNTKVKSKEKEKRDKRAYVNGRSEDAYHEPHSPLSPPTSPERHRQRPSPSPLRHQNAETESDIYTRSRTADDDVEVFKPPKMSLETHRRSPSPTVTGIGMARPQTPPTPTSPRVLRERAGAHARPVVSSLSTAPTTTFASASPPSSDPSVTSPTGSTPTPTSANANAGGSGSGSGPSSPERQQQQRPTLLSLASSQSSPTQRKKYSPLAAFRATSSASVPTTSSTTSTTTEGPNVNANVRVDTSPEGSTAQIGSTYPSKSTSPINNPNNAKRDGSGSAVSVSYDQIMSKSTTGTRSRREGSGGGSVDEKTGVSKVC</sequence>
<feature type="compositionally biased region" description="Low complexity" evidence="1">
    <location>
        <begin position="347"/>
        <end position="360"/>
    </location>
</feature>
<feature type="compositionally biased region" description="Low complexity" evidence="1">
    <location>
        <begin position="301"/>
        <end position="313"/>
    </location>
</feature>
<evidence type="ECO:0000313" key="2">
    <source>
        <dbReference type="EMBL" id="TDL19054.1"/>
    </source>
</evidence>
<dbReference type="AlphaFoldDB" id="A0A4Y7PUF6"/>
<name>A0A4Y7PUF6_9AGAM</name>
<feature type="compositionally biased region" description="Polar residues" evidence="1">
    <location>
        <begin position="666"/>
        <end position="676"/>
    </location>
</feature>
<accession>A0A4Y7PUF6</accession>
<feature type="compositionally biased region" description="Polar residues" evidence="1">
    <location>
        <begin position="569"/>
        <end position="589"/>
    </location>
</feature>
<feature type="compositionally biased region" description="Basic and acidic residues" evidence="1">
    <location>
        <begin position="452"/>
        <end position="477"/>
    </location>
</feature>
<feature type="compositionally biased region" description="Polar residues" evidence="1">
    <location>
        <begin position="634"/>
        <end position="658"/>
    </location>
</feature>
<feature type="compositionally biased region" description="Low complexity" evidence="1">
    <location>
        <begin position="12"/>
        <end position="25"/>
    </location>
</feature>
<feature type="compositionally biased region" description="Basic and acidic residues" evidence="1">
    <location>
        <begin position="395"/>
        <end position="420"/>
    </location>
</feature>
<feature type="compositionally biased region" description="Low complexity" evidence="1">
    <location>
        <begin position="367"/>
        <end position="379"/>
    </location>
</feature>
<feature type="region of interest" description="Disordered" evidence="1">
    <location>
        <begin position="1"/>
        <end position="25"/>
    </location>
</feature>